<gene>
    <name evidence="1" type="ORF">M9H77_02261</name>
</gene>
<name>A0ACC0C7V5_CATRO</name>
<comment type="caution">
    <text evidence="1">The sequence shown here is derived from an EMBL/GenBank/DDBJ whole genome shotgun (WGS) entry which is preliminary data.</text>
</comment>
<accession>A0ACC0C7V5</accession>
<protein>
    <submittedName>
        <fullName evidence="1">Uncharacterized protein</fullName>
    </submittedName>
</protein>
<reference evidence="2" key="1">
    <citation type="journal article" date="2023" name="Nat. Plants">
        <title>Single-cell RNA sequencing provides a high-resolution roadmap for understanding the multicellular compartmentation of specialized metabolism.</title>
        <authorList>
            <person name="Sun S."/>
            <person name="Shen X."/>
            <person name="Li Y."/>
            <person name="Li Y."/>
            <person name="Wang S."/>
            <person name="Li R."/>
            <person name="Zhang H."/>
            <person name="Shen G."/>
            <person name="Guo B."/>
            <person name="Wei J."/>
            <person name="Xu J."/>
            <person name="St-Pierre B."/>
            <person name="Chen S."/>
            <person name="Sun C."/>
        </authorList>
    </citation>
    <scope>NUCLEOTIDE SEQUENCE [LARGE SCALE GENOMIC DNA]</scope>
</reference>
<dbReference type="EMBL" id="CM044701">
    <property type="protein sequence ID" value="KAI5681034.1"/>
    <property type="molecule type" value="Genomic_DNA"/>
</dbReference>
<evidence type="ECO:0000313" key="1">
    <source>
        <dbReference type="EMBL" id="KAI5681034.1"/>
    </source>
</evidence>
<evidence type="ECO:0000313" key="2">
    <source>
        <dbReference type="Proteomes" id="UP001060085"/>
    </source>
</evidence>
<sequence>MAKKYHPEVKTIKENENIKTMKMESSANLPSPLGAVESTGLATETYCRPLSMVGSRILGFKNCILNFKISIFNLVTRKTRLSARLFEIEKGRTI</sequence>
<organism evidence="1 2">
    <name type="scientific">Catharanthus roseus</name>
    <name type="common">Madagascar periwinkle</name>
    <name type="synonym">Vinca rosea</name>
    <dbReference type="NCBI Taxonomy" id="4058"/>
    <lineage>
        <taxon>Eukaryota</taxon>
        <taxon>Viridiplantae</taxon>
        <taxon>Streptophyta</taxon>
        <taxon>Embryophyta</taxon>
        <taxon>Tracheophyta</taxon>
        <taxon>Spermatophyta</taxon>
        <taxon>Magnoliopsida</taxon>
        <taxon>eudicotyledons</taxon>
        <taxon>Gunneridae</taxon>
        <taxon>Pentapetalae</taxon>
        <taxon>asterids</taxon>
        <taxon>lamiids</taxon>
        <taxon>Gentianales</taxon>
        <taxon>Apocynaceae</taxon>
        <taxon>Rauvolfioideae</taxon>
        <taxon>Vinceae</taxon>
        <taxon>Catharanthinae</taxon>
        <taxon>Catharanthus</taxon>
    </lineage>
</organism>
<dbReference type="Proteomes" id="UP001060085">
    <property type="component" value="Linkage Group LG01"/>
</dbReference>
<proteinExistence type="predicted"/>
<keyword evidence="2" id="KW-1185">Reference proteome</keyword>